<evidence type="ECO:0000256" key="1">
    <source>
        <dbReference type="ARBA" id="ARBA00022737"/>
    </source>
</evidence>
<name>A0A815VGW2_9BILA</name>
<dbReference type="GO" id="GO:0008270">
    <property type="term" value="F:zinc ion binding"/>
    <property type="evidence" value="ECO:0007669"/>
    <property type="project" value="UniProtKB-KW"/>
</dbReference>
<keyword evidence="1" id="KW-0677">Repeat</keyword>
<keyword evidence="4" id="KW-1185">Reference proteome</keyword>
<dbReference type="InterPro" id="IPR001258">
    <property type="entry name" value="NHL_repeat"/>
</dbReference>
<organism evidence="3 4">
    <name type="scientific">Rotaria sordida</name>
    <dbReference type="NCBI Taxonomy" id="392033"/>
    <lineage>
        <taxon>Eukaryota</taxon>
        <taxon>Metazoa</taxon>
        <taxon>Spiralia</taxon>
        <taxon>Gnathifera</taxon>
        <taxon>Rotifera</taxon>
        <taxon>Eurotatoria</taxon>
        <taxon>Bdelloidea</taxon>
        <taxon>Philodinida</taxon>
        <taxon>Philodinidae</taxon>
        <taxon>Rotaria</taxon>
    </lineage>
</organism>
<protein>
    <submittedName>
        <fullName evidence="3">Uncharacterized protein</fullName>
    </submittedName>
</protein>
<reference evidence="3" key="1">
    <citation type="submission" date="2021-02" db="EMBL/GenBank/DDBJ databases">
        <authorList>
            <person name="Nowell W R."/>
        </authorList>
    </citation>
    <scope>NUCLEOTIDE SEQUENCE</scope>
</reference>
<dbReference type="SUPFAM" id="SSF101898">
    <property type="entry name" value="NHL repeat"/>
    <property type="match status" value="1"/>
</dbReference>
<dbReference type="EMBL" id="CAJNOL010002806">
    <property type="protein sequence ID" value="CAF1530340.1"/>
    <property type="molecule type" value="Genomic_DNA"/>
</dbReference>
<dbReference type="InterPro" id="IPR011042">
    <property type="entry name" value="6-blade_b-propeller_TolB-like"/>
</dbReference>
<dbReference type="Proteomes" id="UP000663870">
    <property type="component" value="Unassembled WGS sequence"/>
</dbReference>
<evidence type="ECO:0000313" key="2">
    <source>
        <dbReference type="EMBL" id="CAF1248882.1"/>
    </source>
</evidence>
<dbReference type="AlphaFoldDB" id="A0A815VGW2"/>
<evidence type="ECO:0000313" key="4">
    <source>
        <dbReference type="Proteomes" id="UP000663870"/>
    </source>
</evidence>
<dbReference type="Proteomes" id="UP000663854">
    <property type="component" value="Unassembled WGS sequence"/>
</dbReference>
<dbReference type="InterPro" id="IPR050952">
    <property type="entry name" value="TRIM-NHL_E3_ligases"/>
</dbReference>
<proteinExistence type="predicted"/>
<feature type="non-terminal residue" evidence="3">
    <location>
        <position position="1"/>
    </location>
</feature>
<dbReference type="Gene3D" id="2.120.10.30">
    <property type="entry name" value="TolB, C-terminal domain"/>
    <property type="match status" value="1"/>
</dbReference>
<evidence type="ECO:0000313" key="3">
    <source>
        <dbReference type="EMBL" id="CAF1530340.1"/>
    </source>
</evidence>
<dbReference type="EMBL" id="CAJNOH010001770">
    <property type="protein sequence ID" value="CAF1248882.1"/>
    <property type="molecule type" value="Genomic_DNA"/>
</dbReference>
<dbReference type="PANTHER" id="PTHR24104:SF25">
    <property type="entry name" value="PROTEIN LIN-41"/>
    <property type="match status" value="1"/>
</dbReference>
<accession>A0A815VGW2</accession>
<sequence length="272" mass="29051">SNYCWNSTGVALCGTSSSTISDPRTINIATDDTIYVAGHQTGVLKCTASQTSTSLATTAYGDHVDYISFDRNGSMYTNDHNDDTVRRYASGSSTGVLVAGAGSSATGTFARPVGTAIDDNFNLYVGDQDAKLVKKLAAGSSSLVTVINTASYIDKLSALLFPKDASDRLFMSDENQKEVYLWKFNATAPSVTYTNVAGGTTLKKPRGLKLDPYGNLYVADNDNSRIVMYCVNSTTGIVITSISGKPEDLAFDSDMNLYVLTDTGKILKHSLL</sequence>
<comment type="caution">
    <text evidence="3">The sequence shown here is derived from an EMBL/GenBank/DDBJ whole genome shotgun (WGS) entry which is preliminary data.</text>
</comment>
<gene>
    <name evidence="3" type="ORF">JXQ802_LOCUS42187</name>
    <name evidence="2" type="ORF">PYM288_LOCUS27274</name>
</gene>
<dbReference type="Pfam" id="PF01436">
    <property type="entry name" value="NHL"/>
    <property type="match status" value="1"/>
</dbReference>
<dbReference type="PANTHER" id="PTHR24104">
    <property type="entry name" value="E3 UBIQUITIN-PROTEIN LIGASE NHLRC1-RELATED"/>
    <property type="match status" value="1"/>
</dbReference>